<protein>
    <recommendedName>
        <fullName evidence="4">UDP-N-acetylglucosamine transferase subunit ALG13</fullName>
        <ecNumber evidence="3">2.4.1.141</ecNumber>
    </recommendedName>
</protein>
<evidence type="ECO:0000256" key="4">
    <source>
        <dbReference type="ARBA" id="ARBA00017468"/>
    </source>
</evidence>
<evidence type="ECO:0000256" key="7">
    <source>
        <dbReference type="ARBA" id="ARBA00022824"/>
    </source>
</evidence>
<reference evidence="9 10" key="1">
    <citation type="submission" date="2022-05" db="EMBL/GenBank/DDBJ databases">
        <authorList>
            <consortium name="Genoscope - CEA"/>
            <person name="William W."/>
        </authorList>
    </citation>
    <scope>NUCLEOTIDE SEQUENCE [LARGE SCALE GENOMIC DNA]</scope>
</reference>
<dbReference type="InterPro" id="IPR039042">
    <property type="entry name" value="Alg13-like"/>
</dbReference>
<evidence type="ECO:0000256" key="5">
    <source>
        <dbReference type="ARBA" id="ARBA00022676"/>
    </source>
</evidence>
<feature type="domain" description="Glycosyl transferase family 28 C-terminal" evidence="8">
    <location>
        <begin position="7"/>
        <end position="150"/>
    </location>
</feature>
<keyword evidence="10" id="KW-1185">Reference proteome</keyword>
<comment type="caution">
    <text evidence="9">The sequence shown here is derived from an EMBL/GenBank/DDBJ whole genome shotgun (WGS) entry which is preliminary data.</text>
</comment>
<comment type="subcellular location">
    <subcellularLocation>
        <location evidence="1">Endoplasmic reticulum</location>
    </subcellularLocation>
</comment>
<sequence length="168" mass="18706">MAEEKSVFVTVGTTSFDRLIETVSSKPLIEVLENLGYRSVVLQIGRGDCEPEVIKRKNFSLTHYRYKDSIAADIQRASLVISHAGAGSVLETLQAGRPLIVVINEHLMDNHQLELASQLAEDGHLYYATCSTLQDTITEKDLTQLKPFPPGKPELFSAFLDRAMDFHS</sequence>
<organism evidence="9 10">
    <name type="scientific">Porites evermanni</name>
    <dbReference type="NCBI Taxonomy" id="104178"/>
    <lineage>
        <taxon>Eukaryota</taxon>
        <taxon>Metazoa</taxon>
        <taxon>Cnidaria</taxon>
        <taxon>Anthozoa</taxon>
        <taxon>Hexacorallia</taxon>
        <taxon>Scleractinia</taxon>
        <taxon>Fungiina</taxon>
        <taxon>Poritidae</taxon>
        <taxon>Porites</taxon>
    </lineage>
</organism>
<evidence type="ECO:0000256" key="2">
    <source>
        <dbReference type="ARBA" id="ARBA00006962"/>
    </source>
</evidence>
<dbReference type="PANTHER" id="PTHR12867:SF6">
    <property type="entry name" value="N-ACETYLGLUCOSAMINYLDIPHOSPHODOLICHOL N-ACETYLGLUCOSAMINYLTRANSFERASE"/>
    <property type="match status" value="1"/>
</dbReference>
<evidence type="ECO:0000256" key="6">
    <source>
        <dbReference type="ARBA" id="ARBA00022679"/>
    </source>
</evidence>
<dbReference type="EC" id="2.4.1.141" evidence="3"/>
<name>A0ABN8MLV9_9CNID</name>
<evidence type="ECO:0000313" key="10">
    <source>
        <dbReference type="Proteomes" id="UP001159427"/>
    </source>
</evidence>
<dbReference type="Gene3D" id="3.40.50.2000">
    <property type="entry name" value="Glycogen Phosphorylase B"/>
    <property type="match status" value="1"/>
</dbReference>
<evidence type="ECO:0000256" key="3">
    <source>
        <dbReference type="ARBA" id="ARBA00012614"/>
    </source>
</evidence>
<accession>A0ABN8MLV9</accession>
<dbReference type="SUPFAM" id="SSF53756">
    <property type="entry name" value="UDP-Glycosyltransferase/glycogen phosphorylase"/>
    <property type="match status" value="1"/>
</dbReference>
<proteinExistence type="inferred from homology"/>
<comment type="similarity">
    <text evidence="2">Belongs to the glycosyltransferase 28 family.</text>
</comment>
<dbReference type="PANTHER" id="PTHR12867">
    <property type="entry name" value="GLYCOSYL TRANSFERASE-RELATED"/>
    <property type="match status" value="1"/>
</dbReference>
<gene>
    <name evidence="9" type="ORF">PEVE_00038467</name>
</gene>
<keyword evidence="6" id="KW-0808">Transferase</keyword>
<dbReference type="Proteomes" id="UP001159427">
    <property type="component" value="Unassembled WGS sequence"/>
</dbReference>
<evidence type="ECO:0000259" key="8">
    <source>
        <dbReference type="Pfam" id="PF04101"/>
    </source>
</evidence>
<dbReference type="EMBL" id="CALNXI010000653">
    <property type="protein sequence ID" value="CAH3030742.1"/>
    <property type="molecule type" value="Genomic_DNA"/>
</dbReference>
<keyword evidence="5" id="KW-0328">Glycosyltransferase</keyword>
<keyword evidence="7" id="KW-0256">Endoplasmic reticulum</keyword>
<evidence type="ECO:0000256" key="1">
    <source>
        <dbReference type="ARBA" id="ARBA00004240"/>
    </source>
</evidence>
<evidence type="ECO:0000313" key="9">
    <source>
        <dbReference type="EMBL" id="CAH3030742.1"/>
    </source>
</evidence>
<dbReference type="InterPro" id="IPR007235">
    <property type="entry name" value="Glyco_trans_28_C"/>
</dbReference>
<dbReference type="Pfam" id="PF04101">
    <property type="entry name" value="Glyco_tran_28_C"/>
    <property type="match status" value="1"/>
</dbReference>